<accession>A0A9W6YRC1</accession>
<evidence type="ECO:0000313" key="3">
    <source>
        <dbReference type="Proteomes" id="UP001165063"/>
    </source>
</evidence>
<dbReference type="AlphaFoldDB" id="A0A9W6YRC1"/>
<feature type="region of interest" description="Disordered" evidence="1">
    <location>
        <begin position="170"/>
        <end position="196"/>
    </location>
</feature>
<dbReference type="EMBL" id="BSXU01001394">
    <property type="protein sequence ID" value="GMG26962.1"/>
    <property type="molecule type" value="Genomic_DNA"/>
</dbReference>
<proteinExistence type="predicted"/>
<keyword evidence="3" id="KW-1185">Reference proteome</keyword>
<feature type="region of interest" description="Disordered" evidence="1">
    <location>
        <begin position="232"/>
        <end position="258"/>
    </location>
</feature>
<comment type="caution">
    <text evidence="2">The sequence shown here is derived from an EMBL/GenBank/DDBJ whole genome shotgun (WGS) entry which is preliminary data.</text>
</comment>
<feature type="compositionally biased region" description="Low complexity" evidence="1">
    <location>
        <begin position="170"/>
        <end position="183"/>
    </location>
</feature>
<evidence type="ECO:0000256" key="1">
    <source>
        <dbReference type="SAM" id="MobiDB-lite"/>
    </source>
</evidence>
<name>A0A9W6YRC1_AMBMO</name>
<sequence length="321" mass="35780">MLELLAGLLTGIILGCIIGKVIFNMLYTTTSTQSSHSSIFDELGIDEDQLNTELFHDYQTYGSTVDESVSLPAHTVPGSYGSISGSGSYGAISGTRGRGRIFGSRNTSQLMEKILDDGTIRTFFYDSTSNDNNDDEDANGNDGKLHLTKIMDQNEDTGLTVLRYFETVTSPASSLSSTSQSQLEDPELDLERQPLISSPQLIQTRYVIKLSNQSPSSHPYSTEEPLFAEYVESQSQSEHKGKKEEEGQQEKEKLTDQKQRILHGINEITKRFMITLDDNSAICAEKKCCRETSEMPDDDDDDDRMNCVVVDRHGQLARFRV</sequence>
<protein>
    <submittedName>
        <fullName evidence="2">Unnamed protein product</fullName>
    </submittedName>
</protein>
<dbReference type="Proteomes" id="UP001165063">
    <property type="component" value="Unassembled WGS sequence"/>
</dbReference>
<evidence type="ECO:0000313" key="2">
    <source>
        <dbReference type="EMBL" id="GMG26962.1"/>
    </source>
</evidence>
<gene>
    <name evidence="2" type="ORF">Amon01_000336100</name>
</gene>
<feature type="compositionally biased region" description="Basic and acidic residues" evidence="1">
    <location>
        <begin position="237"/>
        <end position="258"/>
    </location>
</feature>
<organism evidence="2 3">
    <name type="scientific">Ambrosiozyma monospora</name>
    <name type="common">Yeast</name>
    <name type="synonym">Endomycopsis monosporus</name>
    <dbReference type="NCBI Taxonomy" id="43982"/>
    <lineage>
        <taxon>Eukaryota</taxon>
        <taxon>Fungi</taxon>
        <taxon>Dikarya</taxon>
        <taxon>Ascomycota</taxon>
        <taxon>Saccharomycotina</taxon>
        <taxon>Pichiomycetes</taxon>
        <taxon>Pichiales</taxon>
        <taxon>Pichiaceae</taxon>
        <taxon>Ambrosiozyma</taxon>
    </lineage>
</organism>
<reference evidence="2" key="1">
    <citation type="submission" date="2023-04" db="EMBL/GenBank/DDBJ databases">
        <title>Ambrosiozyma monospora NBRC 1965.</title>
        <authorList>
            <person name="Ichikawa N."/>
            <person name="Sato H."/>
            <person name="Tonouchi N."/>
        </authorList>
    </citation>
    <scope>NUCLEOTIDE SEQUENCE</scope>
    <source>
        <strain evidence="2">NBRC 1965</strain>
    </source>
</reference>